<feature type="transmembrane region" description="Helical" evidence="5">
    <location>
        <begin position="7"/>
        <end position="30"/>
    </location>
</feature>
<keyword evidence="2 5" id="KW-0812">Transmembrane</keyword>
<evidence type="ECO:0000313" key="7">
    <source>
        <dbReference type="EMBL" id="VTR38407.1"/>
    </source>
</evidence>
<name>A0A4U9UYY3_SERFO</name>
<dbReference type="InterPro" id="IPR011547">
    <property type="entry name" value="SLC26A/SulP_dom"/>
</dbReference>
<sequence length="144" mass="15114">MSHYSALPLFSVSGPAAGLVTIVTSAIVSLGDFPTFLFALLLSGIFQFVFGMLRSGKLAALIPSAVIHGMLAGIGILLILQQLPLAMGYPVGHGLSEEITLQQLQGRHYPGSHNSQHRGATAYQILGGALLLSSACGFPHYRAL</sequence>
<keyword evidence="3 5" id="KW-1133">Transmembrane helix</keyword>
<organism evidence="7">
    <name type="scientific">Serratia fonticola</name>
    <dbReference type="NCBI Taxonomy" id="47917"/>
    <lineage>
        <taxon>Bacteria</taxon>
        <taxon>Pseudomonadati</taxon>
        <taxon>Pseudomonadota</taxon>
        <taxon>Gammaproteobacteria</taxon>
        <taxon>Enterobacterales</taxon>
        <taxon>Yersiniaceae</taxon>
        <taxon>Serratia</taxon>
    </lineage>
</organism>
<evidence type="ECO:0000256" key="2">
    <source>
        <dbReference type="ARBA" id="ARBA00022692"/>
    </source>
</evidence>
<evidence type="ECO:0000256" key="5">
    <source>
        <dbReference type="SAM" id="Phobius"/>
    </source>
</evidence>
<dbReference type="EMBL" id="CABEEZ010000096">
    <property type="protein sequence ID" value="VTR38407.1"/>
    <property type="molecule type" value="Genomic_DNA"/>
</dbReference>
<dbReference type="AlphaFoldDB" id="A0A4U9UYY3"/>
<evidence type="ECO:0000259" key="6">
    <source>
        <dbReference type="Pfam" id="PF00916"/>
    </source>
</evidence>
<feature type="transmembrane region" description="Helical" evidence="5">
    <location>
        <begin position="60"/>
        <end position="80"/>
    </location>
</feature>
<evidence type="ECO:0000256" key="1">
    <source>
        <dbReference type="ARBA" id="ARBA00004141"/>
    </source>
</evidence>
<evidence type="ECO:0000256" key="4">
    <source>
        <dbReference type="ARBA" id="ARBA00023136"/>
    </source>
</evidence>
<dbReference type="Pfam" id="PF00916">
    <property type="entry name" value="Sulfate_transp"/>
    <property type="match status" value="1"/>
</dbReference>
<reference evidence="7" key="1">
    <citation type="submission" date="2019-05" db="EMBL/GenBank/DDBJ databases">
        <authorList>
            <consortium name="Pathogen Informatics"/>
        </authorList>
    </citation>
    <scope>NUCLEOTIDE SEQUENCE [LARGE SCALE GENOMIC DNA]</scope>
    <source>
        <strain evidence="7">NCTC12965</strain>
    </source>
</reference>
<keyword evidence="4 5" id="KW-0472">Membrane</keyword>
<dbReference type="GO" id="GO:0016020">
    <property type="term" value="C:membrane"/>
    <property type="evidence" value="ECO:0007669"/>
    <property type="project" value="UniProtKB-SubCell"/>
</dbReference>
<feature type="transmembrane region" description="Helical" evidence="5">
    <location>
        <begin position="122"/>
        <end position="141"/>
    </location>
</feature>
<accession>A0A4U9UYY3</accession>
<gene>
    <name evidence="7" type="primary">ychM_5</name>
    <name evidence="7" type="ORF">NCTC12965_04221</name>
</gene>
<feature type="transmembrane region" description="Helical" evidence="5">
    <location>
        <begin position="36"/>
        <end position="53"/>
    </location>
</feature>
<evidence type="ECO:0000256" key="3">
    <source>
        <dbReference type="ARBA" id="ARBA00022989"/>
    </source>
</evidence>
<feature type="domain" description="SLC26A/SulP transporter" evidence="6">
    <location>
        <begin position="12"/>
        <end position="90"/>
    </location>
</feature>
<proteinExistence type="predicted"/>
<protein>
    <submittedName>
        <fullName evidence="7">Sulfate transporter ychM</fullName>
    </submittedName>
</protein>
<comment type="subcellular location">
    <subcellularLocation>
        <location evidence="1">Membrane</location>
        <topology evidence="1">Multi-pass membrane protein</topology>
    </subcellularLocation>
</comment>